<evidence type="ECO:0000256" key="2">
    <source>
        <dbReference type="SAM" id="Phobius"/>
    </source>
</evidence>
<feature type="compositionally biased region" description="Basic and acidic residues" evidence="1">
    <location>
        <begin position="118"/>
        <end position="140"/>
    </location>
</feature>
<protein>
    <submittedName>
        <fullName evidence="3">Uncharacterized protein</fullName>
    </submittedName>
</protein>
<feature type="transmembrane region" description="Helical" evidence="2">
    <location>
        <begin position="12"/>
        <end position="38"/>
    </location>
</feature>
<feature type="region of interest" description="Disordered" evidence="1">
    <location>
        <begin position="81"/>
        <end position="153"/>
    </location>
</feature>
<dbReference type="Proteomes" id="UP001303115">
    <property type="component" value="Unassembled WGS sequence"/>
</dbReference>
<accession>A0AAN6PML0</accession>
<keyword evidence="2" id="KW-0472">Membrane</keyword>
<feature type="compositionally biased region" description="Polar residues" evidence="1">
    <location>
        <begin position="81"/>
        <end position="90"/>
    </location>
</feature>
<dbReference type="Pfam" id="PF16015">
    <property type="entry name" value="Promethin"/>
    <property type="match status" value="1"/>
</dbReference>
<reference evidence="4" key="1">
    <citation type="journal article" date="2023" name="Mol. Phylogenet. Evol.">
        <title>Genome-scale phylogeny and comparative genomics of the fungal order Sordariales.</title>
        <authorList>
            <person name="Hensen N."/>
            <person name="Bonometti L."/>
            <person name="Westerberg I."/>
            <person name="Brannstrom I.O."/>
            <person name="Guillou S."/>
            <person name="Cros-Aarteil S."/>
            <person name="Calhoun S."/>
            <person name="Haridas S."/>
            <person name="Kuo A."/>
            <person name="Mondo S."/>
            <person name="Pangilinan J."/>
            <person name="Riley R."/>
            <person name="LaButti K."/>
            <person name="Andreopoulos B."/>
            <person name="Lipzen A."/>
            <person name="Chen C."/>
            <person name="Yan M."/>
            <person name="Daum C."/>
            <person name="Ng V."/>
            <person name="Clum A."/>
            <person name="Steindorff A."/>
            <person name="Ohm R.A."/>
            <person name="Martin F."/>
            <person name="Silar P."/>
            <person name="Natvig D.O."/>
            <person name="Lalanne C."/>
            <person name="Gautier V."/>
            <person name="Ament-Velasquez S.L."/>
            <person name="Kruys A."/>
            <person name="Hutchinson M.I."/>
            <person name="Powell A.J."/>
            <person name="Barry K."/>
            <person name="Miller A.N."/>
            <person name="Grigoriev I.V."/>
            <person name="Debuchy R."/>
            <person name="Gladieux P."/>
            <person name="Hiltunen Thoren M."/>
            <person name="Johannesson H."/>
        </authorList>
    </citation>
    <scope>NUCLEOTIDE SEQUENCE [LARGE SCALE GENOMIC DNA]</scope>
    <source>
        <strain evidence="4">CBS 284.82</strain>
    </source>
</reference>
<dbReference type="EMBL" id="MU854360">
    <property type="protein sequence ID" value="KAK4041260.1"/>
    <property type="molecule type" value="Genomic_DNA"/>
</dbReference>
<gene>
    <name evidence="3" type="ORF">C8A01DRAFT_14962</name>
</gene>
<name>A0AAN6PML0_9PEZI</name>
<keyword evidence="2" id="KW-0812">Transmembrane</keyword>
<sequence length="153" mass="16502">FIVAQVIFSAMPVLFFFTCAFSALFALSCVFLLLSLFWTGLAVFVLVPVLVLTSTMALFTWGFGVASFSFSRSAYKAMQTVSTAADQQTRAPPRRETRLSPRAAPMATSSSSSPSLWDKIEDQDIKQEAEGSKGNQEKPAHPAPGSGVDALEP</sequence>
<keyword evidence="4" id="KW-1185">Reference proteome</keyword>
<comment type="caution">
    <text evidence="3">The sequence shown here is derived from an EMBL/GenBank/DDBJ whole genome shotgun (WGS) entry which is preliminary data.</text>
</comment>
<keyword evidence="2" id="KW-1133">Transmembrane helix</keyword>
<evidence type="ECO:0000313" key="3">
    <source>
        <dbReference type="EMBL" id="KAK4041260.1"/>
    </source>
</evidence>
<evidence type="ECO:0000313" key="4">
    <source>
        <dbReference type="Proteomes" id="UP001303115"/>
    </source>
</evidence>
<feature type="compositionally biased region" description="Low complexity" evidence="1">
    <location>
        <begin position="100"/>
        <end position="115"/>
    </location>
</feature>
<organism evidence="3 4">
    <name type="scientific">Parachaetomium inaequale</name>
    <dbReference type="NCBI Taxonomy" id="2588326"/>
    <lineage>
        <taxon>Eukaryota</taxon>
        <taxon>Fungi</taxon>
        <taxon>Dikarya</taxon>
        <taxon>Ascomycota</taxon>
        <taxon>Pezizomycotina</taxon>
        <taxon>Sordariomycetes</taxon>
        <taxon>Sordariomycetidae</taxon>
        <taxon>Sordariales</taxon>
        <taxon>Chaetomiaceae</taxon>
        <taxon>Parachaetomium</taxon>
    </lineage>
</organism>
<feature type="transmembrane region" description="Helical" evidence="2">
    <location>
        <begin position="44"/>
        <end position="70"/>
    </location>
</feature>
<feature type="non-terminal residue" evidence="3">
    <location>
        <position position="1"/>
    </location>
</feature>
<dbReference type="AlphaFoldDB" id="A0AAN6PML0"/>
<evidence type="ECO:0000256" key="1">
    <source>
        <dbReference type="SAM" id="MobiDB-lite"/>
    </source>
</evidence>
<proteinExistence type="predicted"/>